<feature type="compositionally biased region" description="Acidic residues" evidence="1">
    <location>
        <begin position="500"/>
        <end position="516"/>
    </location>
</feature>
<dbReference type="InterPro" id="IPR036365">
    <property type="entry name" value="PGBD-like_sf"/>
</dbReference>
<feature type="region of interest" description="Disordered" evidence="1">
    <location>
        <begin position="495"/>
        <end position="516"/>
    </location>
</feature>
<reference evidence="3 4" key="1">
    <citation type="submission" date="2019-01" db="EMBL/GenBank/DDBJ databases">
        <title>Novel species of Cellulomonas.</title>
        <authorList>
            <person name="Liu Q."/>
            <person name="Xin Y.-H."/>
        </authorList>
    </citation>
    <scope>NUCLEOTIDE SEQUENCE [LARGE SCALE GENOMIC DNA]</scope>
    <source>
        <strain evidence="3 4">HLT2-17</strain>
    </source>
</reference>
<feature type="chain" id="PRO_5020929273" description="Peptidoglycan-binding protein" evidence="2">
    <location>
        <begin position="26"/>
        <end position="516"/>
    </location>
</feature>
<protein>
    <recommendedName>
        <fullName evidence="5">Peptidoglycan-binding protein</fullName>
    </recommendedName>
</protein>
<proteinExistence type="predicted"/>
<dbReference type="AlphaFoldDB" id="A0A4Q5N5S8"/>
<dbReference type="OrthoDB" id="3268648at2"/>
<name>A0A4Q5N5S8_9MICO</name>
<dbReference type="SUPFAM" id="SSF47090">
    <property type="entry name" value="PGBD-like"/>
    <property type="match status" value="1"/>
</dbReference>
<gene>
    <name evidence="3" type="ORF">EUA98_00150</name>
</gene>
<dbReference type="EMBL" id="SDWW01000001">
    <property type="protein sequence ID" value="RYV52943.1"/>
    <property type="molecule type" value="Genomic_DNA"/>
</dbReference>
<evidence type="ECO:0000313" key="4">
    <source>
        <dbReference type="Proteomes" id="UP000293764"/>
    </source>
</evidence>
<dbReference type="Gene3D" id="2.40.420.20">
    <property type="match status" value="1"/>
</dbReference>
<evidence type="ECO:0000256" key="2">
    <source>
        <dbReference type="SAM" id="SignalP"/>
    </source>
</evidence>
<evidence type="ECO:0000313" key="3">
    <source>
        <dbReference type="EMBL" id="RYV52943.1"/>
    </source>
</evidence>
<feature type="signal peptide" evidence="2">
    <location>
        <begin position="1"/>
        <end position="25"/>
    </location>
</feature>
<comment type="caution">
    <text evidence="3">The sequence shown here is derived from an EMBL/GenBank/DDBJ whole genome shotgun (WGS) entry which is preliminary data.</text>
</comment>
<organism evidence="3 4">
    <name type="scientific">Pengzhenrongella frigida</name>
    <dbReference type="NCBI Taxonomy" id="1259133"/>
    <lineage>
        <taxon>Bacteria</taxon>
        <taxon>Bacillati</taxon>
        <taxon>Actinomycetota</taxon>
        <taxon>Actinomycetes</taxon>
        <taxon>Micrococcales</taxon>
        <taxon>Pengzhenrongella</taxon>
    </lineage>
</organism>
<keyword evidence="2" id="KW-0732">Signal</keyword>
<keyword evidence="4" id="KW-1185">Reference proteome</keyword>
<evidence type="ECO:0008006" key="5">
    <source>
        <dbReference type="Google" id="ProtNLM"/>
    </source>
</evidence>
<accession>A0A4Q5N5S8</accession>
<dbReference type="RefSeq" id="WP_130100642.1">
    <property type="nucleotide sequence ID" value="NZ_SDWW01000001.1"/>
</dbReference>
<evidence type="ECO:0000256" key="1">
    <source>
        <dbReference type="SAM" id="MobiDB-lite"/>
    </source>
</evidence>
<sequence length="516" mass="51474">MAVTAVIALVAGLGLSRLITSPAEAAANAAPPTAGPITVPVERRVLATDVVLRGDAVYEDPASITLETGDLGGPAVVTGQVPEVGATLNAGDLVLELAGRPVILLPGDLPVYRTLRAGVSGPDVVQLKAALVALGIDPGDPSSPAYDAATAAGVAALYARAGYPAPSAGEEAELALAGARDATRAADDQVASAERALTAAKAGPGQVDLVTKDNQIRVAQRALADAQELVGQVDPDTGRPMVTASEIANLTDQVTAASVDRDALLAPADTSEERAALTAAQRARTEAGTDLTTAQRNVLTPLPSSEIVYLTSIPRRVDSVEVHRGSTVAGTAVMSVSGAALQIAGSVVASDADLIAVGTVVAIALPGGDEVPGTVVSIGAPVEGADADAAAEKADANRTRVIVVPAELTEPQRAELQGANVRMTIRVSATDGEVLAVPTAALTAGPGGEARVEVLADDGTSTLVTVETGLAADGFVEVTSTAAALAEGDRVVVGVTGSTTEDEPEDEPTSADSDAP</sequence>
<dbReference type="Proteomes" id="UP000293764">
    <property type="component" value="Unassembled WGS sequence"/>
</dbReference>